<protein>
    <submittedName>
        <fullName evidence="7">Alcohol dehydrogenase superfamily, zinc-type</fullName>
    </submittedName>
</protein>
<sequence length="351" mass="37342">MKRCQSALIGTADGMIRLSPEVGIAPATGDVVVVRTKAVSVSPVDAKMQGPYITAGAIAGCDFAGVVQEIAPDVGSSIKPGDRVCGTVLGMNPLRPLFGAFAEYTAAPERALLKLPSSWTFAQGASVGISFLTTGLALFKSLGLPGDPFRPNEQALPVLIFGGSSSTGTAAIQLVKLAGFDPITTCSPPNFDLVKSYGASAAFDYRAPDCVVDIKRHTKNALVFVLDCISTAESMSFCYKVIGRAGGKYTALEAYSEDIAKSRRVITPDWVMGPQLLGEEIAWPMPHARPANKAMAKFGVEWMATLQKLLDNGLIRPHPLLTREGNLSHVLNGIEEVRLKKISGKKLVYVF</sequence>
<keyword evidence="3" id="KW-0547">Nucleotide-binding</keyword>
<organism evidence="7 8">
    <name type="scientific">Metarhizium rileyi (strain RCEF 4871)</name>
    <name type="common">Nomuraea rileyi</name>
    <dbReference type="NCBI Taxonomy" id="1649241"/>
    <lineage>
        <taxon>Eukaryota</taxon>
        <taxon>Fungi</taxon>
        <taxon>Dikarya</taxon>
        <taxon>Ascomycota</taxon>
        <taxon>Pezizomycotina</taxon>
        <taxon>Sordariomycetes</taxon>
        <taxon>Hypocreomycetidae</taxon>
        <taxon>Hypocreales</taxon>
        <taxon>Clavicipitaceae</taxon>
        <taxon>Metarhizium</taxon>
    </lineage>
</organism>
<dbReference type="InterPro" id="IPR011032">
    <property type="entry name" value="GroES-like_sf"/>
</dbReference>
<evidence type="ECO:0000256" key="4">
    <source>
        <dbReference type="ARBA" id="ARBA00022857"/>
    </source>
</evidence>
<dbReference type="PANTHER" id="PTHR45348">
    <property type="entry name" value="HYPOTHETICAL OXIDOREDUCTASE (EUROFUNG)"/>
    <property type="match status" value="1"/>
</dbReference>
<evidence type="ECO:0000256" key="3">
    <source>
        <dbReference type="ARBA" id="ARBA00022741"/>
    </source>
</evidence>
<dbReference type="AlphaFoldDB" id="A0A167JJR7"/>
<dbReference type="CDD" id="cd08249">
    <property type="entry name" value="enoyl_reductase_like"/>
    <property type="match status" value="1"/>
</dbReference>
<keyword evidence="8" id="KW-1185">Reference proteome</keyword>
<dbReference type="InterPro" id="IPR013154">
    <property type="entry name" value="ADH-like_N"/>
</dbReference>
<dbReference type="STRING" id="1081105.A0A167JJR7"/>
<dbReference type="EMBL" id="AZHC01000002">
    <property type="protein sequence ID" value="OAA50381.1"/>
    <property type="molecule type" value="Genomic_DNA"/>
</dbReference>
<dbReference type="InterPro" id="IPR013149">
    <property type="entry name" value="ADH-like_C"/>
</dbReference>
<comment type="caution">
    <text evidence="7">The sequence shown here is derived from an EMBL/GenBank/DDBJ whole genome shotgun (WGS) entry which is preliminary data.</text>
</comment>
<dbReference type="PANTHER" id="PTHR45348:SF1">
    <property type="entry name" value="TRANS-ENOYL REDUCTASE STHE"/>
    <property type="match status" value="1"/>
</dbReference>
<dbReference type="Pfam" id="PF00107">
    <property type="entry name" value="ADH_zinc_N"/>
    <property type="match status" value="1"/>
</dbReference>
<feature type="domain" description="Enoyl reductase (ER)" evidence="6">
    <location>
        <begin position="10"/>
        <end position="348"/>
    </location>
</feature>
<comment type="subunit">
    <text evidence="2">Monomer.</text>
</comment>
<dbReference type="InterPro" id="IPR036291">
    <property type="entry name" value="NAD(P)-bd_dom_sf"/>
</dbReference>
<dbReference type="OMA" id="KGSIDIC"/>
<dbReference type="GO" id="GO:0016651">
    <property type="term" value="F:oxidoreductase activity, acting on NAD(P)H"/>
    <property type="evidence" value="ECO:0007669"/>
    <property type="project" value="InterPro"/>
</dbReference>
<evidence type="ECO:0000259" key="6">
    <source>
        <dbReference type="SMART" id="SM00829"/>
    </source>
</evidence>
<comment type="similarity">
    <text evidence="1">Belongs to the zinc-containing alcohol dehydrogenase family.</text>
</comment>
<keyword evidence="5" id="KW-0560">Oxidoreductase</keyword>
<reference evidence="7 8" key="1">
    <citation type="journal article" date="2016" name="Genome Biol. Evol.">
        <title>Divergent and convergent evolution of fungal pathogenicity.</title>
        <authorList>
            <person name="Shang Y."/>
            <person name="Xiao G."/>
            <person name="Zheng P."/>
            <person name="Cen K."/>
            <person name="Zhan S."/>
            <person name="Wang C."/>
        </authorList>
    </citation>
    <scope>NUCLEOTIDE SEQUENCE [LARGE SCALE GENOMIC DNA]</scope>
    <source>
        <strain evidence="7 8">RCEF 4871</strain>
    </source>
</reference>
<dbReference type="Pfam" id="PF08240">
    <property type="entry name" value="ADH_N"/>
    <property type="match status" value="1"/>
</dbReference>
<dbReference type="SUPFAM" id="SSF50129">
    <property type="entry name" value="GroES-like"/>
    <property type="match status" value="1"/>
</dbReference>
<name>A0A167JJR7_METRR</name>
<dbReference type="InterPro" id="IPR047122">
    <property type="entry name" value="Trans-enoyl_RdTase-like"/>
</dbReference>
<evidence type="ECO:0000313" key="8">
    <source>
        <dbReference type="Proteomes" id="UP000243498"/>
    </source>
</evidence>
<dbReference type="Gene3D" id="3.90.180.10">
    <property type="entry name" value="Medium-chain alcohol dehydrogenases, catalytic domain"/>
    <property type="match status" value="1"/>
</dbReference>
<dbReference type="GO" id="GO:0000166">
    <property type="term" value="F:nucleotide binding"/>
    <property type="evidence" value="ECO:0007669"/>
    <property type="project" value="UniProtKB-KW"/>
</dbReference>
<evidence type="ECO:0000256" key="1">
    <source>
        <dbReference type="ARBA" id="ARBA00008072"/>
    </source>
</evidence>
<evidence type="ECO:0000256" key="2">
    <source>
        <dbReference type="ARBA" id="ARBA00011245"/>
    </source>
</evidence>
<proteinExistence type="inferred from homology"/>
<dbReference type="Gene3D" id="3.40.50.720">
    <property type="entry name" value="NAD(P)-binding Rossmann-like Domain"/>
    <property type="match status" value="1"/>
</dbReference>
<evidence type="ECO:0000313" key="7">
    <source>
        <dbReference type="EMBL" id="OAA50381.1"/>
    </source>
</evidence>
<dbReference type="OrthoDB" id="48317at2759"/>
<keyword evidence="4" id="KW-0521">NADP</keyword>
<gene>
    <name evidence="7" type="ORF">NOR_00831</name>
</gene>
<evidence type="ECO:0000256" key="5">
    <source>
        <dbReference type="ARBA" id="ARBA00023002"/>
    </source>
</evidence>
<dbReference type="Proteomes" id="UP000243498">
    <property type="component" value="Unassembled WGS sequence"/>
</dbReference>
<dbReference type="SMART" id="SM00829">
    <property type="entry name" value="PKS_ER"/>
    <property type="match status" value="1"/>
</dbReference>
<dbReference type="SUPFAM" id="SSF51735">
    <property type="entry name" value="NAD(P)-binding Rossmann-fold domains"/>
    <property type="match status" value="1"/>
</dbReference>
<accession>A0A167JJR7</accession>
<dbReference type="InterPro" id="IPR020843">
    <property type="entry name" value="ER"/>
</dbReference>